<dbReference type="AlphaFoldDB" id="A0A0D0PL66"/>
<dbReference type="SUPFAM" id="SSF109854">
    <property type="entry name" value="DinB/YfiT-like putative metalloenzymes"/>
    <property type="match status" value="1"/>
</dbReference>
<dbReference type="RefSeq" id="WP_042729699.1">
    <property type="nucleotide sequence ID" value="NZ_JXNZ01000072.1"/>
</dbReference>
<dbReference type="Gene3D" id="3.40.30.10">
    <property type="entry name" value="Glutaredoxin"/>
    <property type="match status" value="1"/>
</dbReference>
<organism evidence="1 2">
    <name type="scientific">Pseudomonas fluorescens</name>
    <dbReference type="NCBI Taxonomy" id="294"/>
    <lineage>
        <taxon>Bacteria</taxon>
        <taxon>Pseudomonadati</taxon>
        <taxon>Pseudomonadota</taxon>
        <taxon>Gammaproteobacteria</taxon>
        <taxon>Pseudomonadales</taxon>
        <taxon>Pseudomonadaceae</taxon>
        <taxon>Pseudomonas</taxon>
    </lineage>
</organism>
<evidence type="ECO:0000313" key="1">
    <source>
        <dbReference type="EMBL" id="KIQ59493.1"/>
    </source>
</evidence>
<dbReference type="Proteomes" id="UP000032101">
    <property type="component" value="Unassembled WGS sequence"/>
</dbReference>
<dbReference type="InterPro" id="IPR036249">
    <property type="entry name" value="Thioredoxin-like_sf"/>
</dbReference>
<comment type="caution">
    <text evidence="1">The sequence shown here is derived from an EMBL/GenBank/DDBJ whole genome shotgun (WGS) entry which is preliminary data.</text>
</comment>
<accession>A0A0D0PL66</accession>
<name>A0A0D0PL66_PSEFL</name>
<dbReference type="OrthoDB" id="9811036at2"/>
<dbReference type="PATRIC" id="fig|294.124.peg.2131"/>
<protein>
    <recommendedName>
        <fullName evidence="3">Thioredoxin family protein</fullName>
    </recommendedName>
</protein>
<proteinExistence type="predicted"/>
<gene>
    <name evidence="1" type="ORF">RL74_10340</name>
</gene>
<dbReference type="Gene3D" id="1.20.120.450">
    <property type="entry name" value="dinb family like domain"/>
    <property type="match status" value="1"/>
</dbReference>
<dbReference type="InterPro" id="IPR034660">
    <property type="entry name" value="DinB/YfiT-like"/>
</dbReference>
<dbReference type="EMBL" id="JXNZ01000072">
    <property type="protein sequence ID" value="KIQ59493.1"/>
    <property type="molecule type" value="Genomic_DNA"/>
</dbReference>
<reference evidence="1 2" key="1">
    <citation type="submission" date="2015-01" db="EMBL/GenBank/DDBJ databases">
        <title>Draft Genome Sequence of the Biocontrol and Plant Growth-Promoting Rhizobacteria (PGPR) Pseudomonas fluorescens UM270.</title>
        <authorList>
            <person name="Hernandez-Salmeron J.E."/>
            <person name="Santoyo G."/>
            <person name="Moreno-Hagelsieb G."/>
            <person name="Hernandez-Leon R."/>
        </authorList>
    </citation>
    <scope>NUCLEOTIDE SEQUENCE [LARGE SCALE GENOMIC DNA]</scope>
    <source>
        <strain evidence="1 2">UM270</strain>
    </source>
</reference>
<sequence>MSETNKIDWIHHTSYVHAIEQSKSTGKPILIYFHSQSCGGCNRLVDNVFNDTQLIGAVNDSTIPVWVEVENSKPDPRISELVGSHIFIMSPVLQLISSDGDIYHKFLGAPLHTRLDLGYCRVHHDVEGDIDASETASQLSVGLAKQAMASFNYSIAESKLRKALNASNTASVAVREAAYWLPIVQARGQYPEDSVSEDGIAQTAIAREVRRFCNTLIQVPDHELMVDWPGVQGEGGWAHYTDCLRELCLGIYQMLLDVATDAAQKRAAQGRSLTRAQMIIRDWQVSFRDLQASLIGLKGPEYDQQHLHQNYTLGKQRTIRNNIVHCVMAEFWAHSPAIRSTLEASRTGIRHSENVSPALVNWKIHGPAPYNFGSIQSLLTLWEKRHQQLVEEFSGITDAELDASLNWWEDSPVSVKFRLCRLGWHFHDHAAVVETICQRIGHERSETELLAKLLFNALGRAEGEMVGLSRDEQQALFASAAHQLKTRSDELARVYEGYLNKRADAAYATTQAQPVAAAV</sequence>
<evidence type="ECO:0008006" key="3">
    <source>
        <dbReference type="Google" id="ProtNLM"/>
    </source>
</evidence>
<dbReference type="SUPFAM" id="SSF52833">
    <property type="entry name" value="Thioredoxin-like"/>
    <property type="match status" value="1"/>
</dbReference>
<evidence type="ECO:0000313" key="2">
    <source>
        <dbReference type="Proteomes" id="UP000032101"/>
    </source>
</evidence>